<evidence type="ECO:0000256" key="4">
    <source>
        <dbReference type="ARBA" id="ARBA00022741"/>
    </source>
</evidence>
<keyword evidence="3" id="KW-0808">Transferase</keyword>
<evidence type="ECO:0000256" key="7">
    <source>
        <dbReference type="PROSITE-ProRule" id="PRU10141"/>
    </source>
</evidence>
<evidence type="ECO:0000256" key="5">
    <source>
        <dbReference type="ARBA" id="ARBA00022777"/>
    </source>
</evidence>
<dbReference type="AlphaFoldDB" id="A0AAF0DHG3"/>
<feature type="domain" description="FHA" evidence="9">
    <location>
        <begin position="123"/>
        <end position="173"/>
    </location>
</feature>
<dbReference type="Gene3D" id="1.10.510.10">
    <property type="entry name" value="Transferase(Phosphotransferase) domain 1"/>
    <property type="match status" value="1"/>
</dbReference>
<dbReference type="PROSITE" id="PS50011">
    <property type="entry name" value="PROTEIN_KINASE_DOM"/>
    <property type="match status" value="1"/>
</dbReference>
<dbReference type="Pfam" id="PF00069">
    <property type="entry name" value="Pkinase"/>
    <property type="match status" value="1"/>
</dbReference>
<dbReference type="InterPro" id="IPR017441">
    <property type="entry name" value="Protein_kinase_ATP_BS"/>
</dbReference>
<evidence type="ECO:0000259" key="9">
    <source>
        <dbReference type="PROSITE" id="PS50006"/>
    </source>
</evidence>
<evidence type="ECO:0000313" key="12">
    <source>
        <dbReference type="Proteomes" id="UP001219355"/>
    </source>
</evidence>
<feature type="region of interest" description="Disordered" evidence="8">
    <location>
        <begin position="560"/>
        <end position="597"/>
    </location>
</feature>
<keyword evidence="12" id="KW-1185">Reference proteome</keyword>
<dbReference type="PANTHER" id="PTHR24345">
    <property type="entry name" value="SERINE/THREONINE-PROTEIN KINASE PLK"/>
    <property type="match status" value="1"/>
</dbReference>
<evidence type="ECO:0008006" key="13">
    <source>
        <dbReference type="Google" id="ProtNLM"/>
    </source>
</evidence>
<evidence type="ECO:0000256" key="1">
    <source>
        <dbReference type="ARBA" id="ARBA00005575"/>
    </source>
</evidence>
<dbReference type="Proteomes" id="UP001219355">
    <property type="component" value="Chromosome 2"/>
</dbReference>
<dbReference type="InterPro" id="IPR008271">
    <property type="entry name" value="Ser/Thr_kinase_AS"/>
</dbReference>
<keyword evidence="4 7" id="KW-0547">Nucleotide-binding</keyword>
<dbReference type="PANTHER" id="PTHR24345:SF0">
    <property type="entry name" value="CELL CYCLE SERINE_THREONINE-PROTEIN KINASE CDC5_MSD2"/>
    <property type="match status" value="1"/>
</dbReference>
<evidence type="ECO:0000256" key="2">
    <source>
        <dbReference type="ARBA" id="ARBA00022527"/>
    </source>
</evidence>
<evidence type="ECO:0000259" key="10">
    <source>
        <dbReference type="PROSITE" id="PS50011"/>
    </source>
</evidence>
<dbReference type="InterPro" id="IPR000253">
    <property type="entry name" value="FHA_dom"/>
</dbReference>
<keyword evidence="2" id="KW-0723">Serine/threonine-protein kinase</keyword>
<comment type="similarity">
    <text evidence="1">Belongs to the protein kinase superfamily. CAMK Ser/Thr protein kinase family. CHEK2 subfamily.</text>
</comment>
<dbReference type="Gene3D" id="2.60.200.20">
    <property type="match status" value="1"/>
</dbReference>
<dbReference type="InterPro" id="IPR008984">
    <property type="entry name" value="SMAD_FHA_dom_sf"/>
</dbReference>
<dbReference type="InterPro" id="IPR000719">
    <property type="entry name" value="Prot_kinase_dom"/>
</dbReference>
<proteinExistence type="inferred from homology"/>
<gene>
    <name evidence="11" type="ORF">PRK78_003806</name>
</gene>
<evidence type="ECO:0000256" key="3">
    <source>
        <dbReference type="ARBA" id="ARBA00022679"/>
    </source>
</evidence>
<dbReference type="PROSITE" id="PS50006">
    <property type="entry name" value="FHA_DOMAIN"/>
    <property type="match status" value="1"/>
</dbReference>
<dbReference type="PROSITE" id="PS00108">
    <property type="entry name" value="PROTEIN_KINASE_ST"/>
    <property type="match status" value="1"/>
</dbReference>
<feature type="binding site" evidence="7">
    <location>
        <position position="288"/>
    </location>
    <ligand>
        <name>ATP</name>
        <dbReference type="ChEBI" id="CHEBI:30616"/>
    </ligand>
</feature>
<dbReference type="InterPro" id="IPR011009">
    <property type="entry name" value="Kinase-like_dom_sf"/>
</dbReference>
<dbReference type="GO" id="GO:0004674">
    <property type="term" value="F:protein serine/threonine kinase activity"/>
    <property type="evidence" value="ECO:0007669"/>
    <property type="project" value="UniProtKB-KW"/>
</dbReference>
<reference evidence="11" key="1">
    <citation type="submission" date="2023-03" db="EMBL/GenBank/DDBJ databases">
        <title>Emydomyces testavorans Genome Sequence.</title>
        <authorList>
            <person name="Hoyer L."/>
        </authorList>
    </citation>
    <scope>NUCLEOTIDE SEQUENCE</scope>
    <source>
        <strain evidence="11">16-2883</strain>
    </source>
</reference>
<name>A0AAF0DHG3_9EURO</name>
<dbReference type="SMART" id="SM00220">
    <property type="entry name" value="S_TKc"/>
    <property type="match status" value="1"/>
</dbReference>
<organism evidence="11 12">
    <name type="scientific">Emydomyces testavorans</name>
    <dbReference type="NCBI Taxonomy" id="2070801"/>
    <lineage>
        <taxon>Eukaryota</taxon>
        <taxon>Fungi</taxon>
        <taxon>Dikarya</taxon>
        <taxon>Ascomycota</taxon>
        <taxon>Pezizomycotina</taxon>
        <taxon>Eurotiomycetes</taxon>
        <taxon>Eurotiomycetidae</taxon>
        <taxon>Onygenales</taxon>
        <taxon>Nannizziopsiaceae</taxon>
        <taxon>Emydomyces</taxon>
    </lineage>
</organism>
<dbReference type="EMBL" id="CP120628">
    <property type="protein sequence ID" value="WEW58338.1"/>
    <property type="molecule type" value="Genomic_DNA"/>
</dbReference>
<feature type="region of interest" description="Disordered" evidence="8">
    <location>
        <begin position="1001"/>
        <end position="1025"/>
    </location>
</feature>
<dbReference type="GO" id="GO:0005524">
    <property type="term" value="F:ATP binding"/>
    <property type="evidence" value="ECO:0007669"/>
    <property type="project" value="UniProtKB-UniRule"/>
</dbReference>
<keyword evidence="5" id="KW-0418">Kinase</keyword>
<evidence type="ECO:0000256" key="8">
    <source>
        <dbReference type="SAM" id="MobiDB-lite"/>
    </source>
</evidence>
<evidence type="ECO:0000256" key="6">
    <source>
        <dbReference type="ARBA" id="ARBA00022840"/>
    </source>
</evidence>
<feature type="domain" description="Protein kinase" evidence="10">
    <location>
        <begin position="259"/>
        <end position="516"/>
    </location>
</feature>
<evidence type="ECO:0000313" key="11">
    <source>
        <dbReference type="EMBL" id="WEW58338.1"/>
    </source>
</evidence>
<dbReference type="GO" id="GO:0005634">
    <property type="term" value="C:nucleus"/>
    <property type="evidence" value="ECO:0007669"/>
    <property type="project" value="TreeGrafter"/>
</dbReference>
<dbReference type="SUPFAM" id="SSF49879">
    <property type="entry name" value="SMAD/FHA domain"/>
    <property type="match status" value="1"/>
</dbReference>
<sequence length="1025" mass="114710">MAVFLSPVAACLDKPAFLTAGARLLQSWLSKDSVVPYLSRQTTADEMEDPNLILTVRATDREAALQALQLPHNIDRYVSRHQPQGCVESREITPTEEDDPDLENAEQLRLTFDRPPKDIGRGFSFGTDKDFCDVLLAAKRRQYNISGVHFYITFDMKGRLILRDESTRGTAVSYGNWGKRSKRHHFTWILEIAREPEVEIQVRLPNNVTFDLVLATHETCSPEYRANVTSYLKRSYIQTRDPTALPTEPFSPRQRPMYLPLEENLGKGSFGEVNLVTDVSTAKVYAAKTFKKDKEIENEVKIMRSISHRHIVQFVDFVDEDSPQLIMEYLPFGNLDQEHHRCQITPGETVLLLFQCLLAIEHLHAKNISHRDLKPANILVESRVPFCVKLCDFGIAKVADSLTVLDTFCGSYTYIAPEIYIGGVYSPAVDLWSLGVIIWQYAHGHDKEDPIIPSGNDTLEVSQMQWAGIAWCQYIVEIVNISYSHSLIDLLLTGMLRIEPAERLSASECLMIMEGLDSSVDHSLNLRSIAATPEASQINDDEADDGTSVIALPSWICLSPRSPSEKQDETILKGSTAQKRRRSPAGSSTPKTSGMCSSKRLQRCEIANTESSPVPEASQGSATEQVVMQDMSDAVCGLLRDLRHEKDCGAPVDRGTSTLISIICKEAERLEITKFTKIKISGCVKVIGVSKYKDLEVVNLTMADRTNTTMGLAAHLLYGIQRLITQGTSAPTNKSSRLSRISRRYEASDKRTVTSKSNQFPDKQTFIECPVNNHVIHIRTSDMKICLDDLAKVGRRSDEWVKQELEKIAVGLKDVCLYGTLIDYKVATPYIEQFGLVKKLRKFTGIQEPPKVYEHEGHMFHPITVRGTVVYICPSQRLINASHLAKAAGFAPYTLRETLVECGISEVRKIIAAPRLRGTFVRYDDAPALCRYLGLELPGEIEGAPIAACEVISAETDEVRNEASRRENTEDLEPMKDMSFFTEPSRTNGSFLPVIKDHSHLQPIHPNLQPSSNSSSGYGCSEYDL</sequence>
<protein>
    <recommendedName>
        <fullName evidence="13">Protein kinase domain-containing protein</fullName>
    </recommendedName>
</protein>
<accession>A0AAF0DHG3</accession>
<keyword evidence="6 7" id="KW-0067">ATP-binding</keyword>
<dbReference type="PROSITE" id="PS00107">
    <property type="entry name" value="PROTEIN_KINASE_ATP"/>
    <property type="match status" value="1"/>
</dbReference>
<dbReference type="SUPFAM" id="SSF56112">
    <property type="entry name" value="Protein kinase-like (PK-like)"/>
    <property type="match status" value="1"/>
</dbReference>
<feature type="compositionally biased region" description="Polar residues" evidence="8">
    <location>
        <begin position="585"/>
        <end position="596"/>
    </location>
</feature>